<dbReference type="AlphaFoldDB" id="A0A5B7JGN5"/>
<dbReference type="Proteomes" id="UP000324222">
    <property type="component" value="Unassembled WGS sequence"/>
</dbReference>
<organism evidence="1 2">
    <name type="scientific">Portunus trituberculatus</name>
    <name type="common">Swimming crab</name>
    <name type="synonym">Neptunus trituberculatus</name>
    <dbReference type="NCBI Taxonomy" id="210409"/>
    <lineage>
        <taxon>Eukaryota</taxon>
        <taxon>Metazoa</taxon>
        <taxon>Ecdysozoa</taxon>
        <taxon>Arthropoda</taxon>
        <taxon>Crustacea</taxon>
        <taxon>Multicrustacea</taxon>
        <taxon>Malacostraca</taxon>
        <taxon>Eumalacostraca</taxon>
        <taxon>Eucarida</taxon>
        <taxon>Decapoda</taxon>
        <taxon>Pleocyemata</taxon>
        <taxon>Brachyura</taxon>
        <taxon>Eubrachyura</taxon>
        <taxon>Portunoidea</taxon>
        <taxon>Portunidae</taxon>
        <taxon>Portuninae</taxon>
        <taxon>Portunus</taxon>
    </lineage>
</organism>
<name>A0A5B7JGN5_PORTR</name>
<proteinExistence type="predicted"/>
<accession>A0A5B7JGN5</accession>
<sequence length="96" mass="10917">MSLLRILRVGHHSPQLVVLQNARTYCRIMILQSVSVTQPASREQLPLSAILRVLHPTDWSSPLPLPLPHSAPPLPHGVSEREWWWVVVVVVMVVRH</sequence>
<comment type="caution">
    <text evidence="1">The sequence shown here is derived from an EMBL/GenBank/DDBJ whole genome shotgun (WGS) entry which is preliminary data.</text>
</comment>
<evidence type="ECO:0000313" key="2">
    <source>
        <dbReference type="Proteomes" id="UP000324222"/>
    </source>
</evidence>
<keyword evidence="2" id="KW-1185">Reference proteome</keyword>
<reference evidence="1 2" key="1">
    <citation type="submission" date="2019-05" db="EMBL/GenBank/DDBJ databases">
        <title>Another draft genome of Portunus trituberculatus and its Hox gene families provides insights of decapod evolution.</title>
        <authorList>
            <person name="Jeong J.-H."/>
            <person name="Song I."/>
            <person name="Kim S."/>
            <person name="Choi T."/>
            <person name="Kim D."/>
            <person name="Ryu S."/>
            <person name="Kim W."/>
        </authorList>
    </citation>
    <scope>NUCLEOTIDE SEQUENCE [LARGE SCALE GENOMIC DNA]</scope>
    <source>
        <tissue evidence="1">Muscle</tissue>
    </source>
</reference>
<gene>
    <name evidence="1" type="ORF">E2C01_088460</name>
</gene>
<protein>
    <submittedName>
        <fullName evidence="1">Uncharacterized protein</fullName>
    </submittedName>
</protein>
<dbReference type="EMBL" id="VSRR010094534">
    <property type="protein sequence ID" value="MPC93336.1"/>
    <property type="molecule type" value="Genomic_DNA"/>
</dbReference>
<evidence type="ECO:0000313" key="1">
    <source>
        <dbReference type="EMBL" id="MPC93336.1"/>
    </source>
</evidence>